<keyword evidence="2" id="KW-0255">Endonuclease</keyword>
<feature type="domain" description="Putative restriction endonuclease" evidence="1">
    <location>
        <begin position="18"/>
        <end position="169"/>
    </location>
</feature>
<proteinExistence type="predicted"/>
<dbReference type="Proteomes" id="UP000597989">
    <property type="component" value="Unassembled WGS sequence"/>
</dbReference>
<dbReference type="AlphaFoldDB" id="A0A917JRB7"/>
<evidence type="ECO:0000313" key="4">
    <source>
        <dbReference type="Proteomes" id="UP000597989"/>
    </source>
</evidence>
<keyword evidence="2" id="KW-0378">Hydrolase</keyword>
<reference evidence="2" key="5">
    <citation type="submission" date="2023-12" db="EMBL/GenBank/DDBJ databases">
        <authorList>
            <person name="Sun Q."/>
            <person name="Inoue M."/>
        </authorList>
    </citation>
    <scope>NUCLEOTIDE SEQUENCE</scope>
    <source>
        <strain evidence="2">JCM 10664</strain>
    </source>
</reference>
<dbReference type="EMBL" id="BMMT01000004">
    <property type="protein sequence ID" value="GGI79992.1"/>
    <property type="molecule type" value="Genomic_DNA"/>
</dbReference>
<dbReference type="SUPFAM" id="SSF52980">
    <property type="entry name" value="Restriction endonuclease-like"/>
    <property type="match status" value="1"/>
</dbReference>
<dbReference type="Gene3D" id="3.90.1570.10">
    <property type="entry name" value="tt1808, chain A"/>
    <property type="match status" value="1"/>
</dbReference>
<organism evidence="3 4">
    <name type="scientific">Saccharopolyspora thermophila</name>
    <dbReference type="NCBI Taxonomy" id="89367"/>
    <lineage>
        <taxon>Bacteria</taxon>
        <taxon>Bacillati</taxon>
        <taxon>Actinomycetota</taxon>
        <taxon>Actinomycetes</taxon>
        <taxon>Pseudonocardiales</taxon>
        <taxon>Pseudonocardiaceae</taxon>
        <taxon>Saccharopolyspora</taxon>
    </lineage>
</organism>
<keyword evidence="5" id="KW-1185">Reference proteome</keyword>
<dbReference type="EMBL" id="BAAAHC010000015">
    <property type="protein sequence ID" value="GAA0532039.1"/>
    <property type="molecule type" value="Genomic_DNA"/>
</dbReference>
<dbReference type="InterPro" id="IPR008538">
    <property type="entry name" value="Uma2"/>
</dbReference>
<reference evidence="5" key="3">
    <citation type="journal article" date="2019" name="Int. J. Syst. Evol. Microbiol.">
        <title>The Global Catalogue of Microorganisms (GCM) 10K type strain sequencing project: providing services to taxonomists for standard genome sequencing and annotation.</title>
        <authorList>
            <consortium name="The Broad Institute Genomics Platform"/>
            <consortium name="The Broad Institute Genome Sequencing Center for Infectious Disease"/>
            <person name="Wu L."/>
            <person name="Ma J."/>
        </authorList>
    </citation>
    <scope>NUCLEOTIDE SEQUENCE [LARGE SCALE GENOMIC DNA]</scope>
    <source>
        <strain evidence="5">JCM 10664</strain>
    </source>
</reference>
<comment type="caution">
    <text evidence="3">The sequence shown here is derived from an EMBL/GenBank/DDBJ whole genome shotgun (WGS) entry which is preliminary data.</text>
</comment>
<evidence type="ECO:0000313" key="3">
    <source>
        <dbReference type="EMBL" id="GGI79992.1"/>
    </source>
</evidence>
<reference evidence="3" key="4">
    <citation type="submission" date="2020-09" db="EMBL/GenBank/DDBJ databases">
        <authorList>
            <person name="Sun Q."/>
            <person name="Zhou Y."/>
        </authorList>
    </citation>
    <scope>NUCLEOTIDE SEQUENCE</scope>
    <source>
        <strain evidence="3">CGMCC 4.7206</strain>
    </source>
</reference>
<dbReference type="CDD" id="cd06260">
    <property type="entry name" value="DUF820-like"/>
    <property type="match status" value="1"/>
</dbReference>
<reference evidence="2" key="1">
    <citation type="journal article" date="2014" name="Int. J. Syst. Evol. Microbiol.">
        <title>Complete genome of a new Firmicutes species belonging to the dominant human colonic microbiota ('Ruminococcus bicirculans') reveals two chromosomes and a selective capacity to utilize plant glucans.</title>
        <authorList>
            <consortium name="NISC Comparative Sequencing Program"/>
            <person name="Wegmann U."/>
            <person name="Louis P."/>
            <person name="Goesmann A."/>
            <person name="Henrissat B."/>
            <person name="Duncan S.H."/>
            <person name="Flint H.J."/>
        </authorList>
    </citation>
    <scope>NUCLEOTIDE SEQUENCE</scope>
    <source>
        <strain evidence="2">JCM 10664</strain>
    </source>
</reference>
<dbReference type="PANTHER" id="PTHR34107">
    <property type="entry name" value="SLL0198 PROTEIN-RELATED"/>
    <property type="match status" value="1"/>
</dbReference>
<evidence type="ECO:0000313" key="2">
    <source>
        <dbReference type="EMBL" id="GAA0532039.1"/>
    </source>
</evidence>
<dbReference type="Pfam" id="PF05685">
    <property type="entry name" value="Uma2"/>
    <property type="match status" value="1"/>
</dbReference>
<dbReference type="RefSeq" id="WP_188986700.1">
    <property type="nucleotide sequence ID" value="NZ_BAAAHC010000015.1"/>
</dbReference>
<keyword evidence="2" id="KW-0540">Nuclease</keyword>
<reference evidence="3 4" key="2">
    <citation type="journal article" date="2014" name="Int. J. Syst. Evol. Microbiol.">
        <title>Complete genome sequence of Corynebacterium casei LMG S-19264T (=DSM 44701T), isolated from a smear-ripened cheese.</title>
        <authorList>
            <consortium name="US DOE Joint Genome Institute (JGI-PGF)"/>
            <person name="Walter F."/>
            <person name="Albersmeier A."/>
            <person name="Kalinowski J."/>
            <person name="Ruckert C."/>
        </authorList>
    </citation>
    <scope>NUCLEOTIDE SEQUENCE [LARGE SCALE GENOMIC DNA]</scope>
    <source>
        <strain evidence="3 4">CGMCC 4.7206</strain>
    </source>
</reference>
<accession>A0A917JRB7</accession>
<dbReference type="GO" id="GO:0004519">
    <property type="term" value="F:endonuclease activity"/>
    <property type="evidence" value="ECO:0007669"/>
    <property type="project" value="UniProtKB-KW"/>
</dbReference>
<gene>
    <name evidence="2" type="ORF">GCM10009545_38120</name>
    <name evidence="3" type="ORF">GCM10011581_16510</name>
</gene>
<sequence>MAVVNMGADEQYVPMTVDDLERLPDDGRRYELVDGRLDVSPAPVSIHSLAETRLSQHLGTVAPDEYVVLQGAGVVFNPDRTHYRIPDLLVIKAEDFDDPYLVKPPVLAVEVVSRSSVFRDYNTKSQEYARFGIQAYWIVNPTMDELQINELRLTDGEYREVQQVGGENVFRTDFPFPVDIVPRWLTVPTGAWRRHIGGQDS</sequence>
<dbReference type="Proteomes" id="UP001500220">
    <property type="component" value="Unassembled WGS sequence"/>
</dbReference>
<dbReference type="InterPro" id="IPR011335">
    <property type="entry name" value="Restrct_endonuc-II-like"/>
</dbReference>
<dbReference type="InterPro" id="IPR012296">
    <property type="entry name" value="Nuclease_put_TT1808"/>
</dbReference>
<dbReference type="PANTHER" id="PTHR34107:SF2">
    <property type="entry name" value="SLL0888 PROTEIN"/>
    <property type="match status" value="1"/>
</dbReference>
<protein>
    <submittedName>
        <fullName evidence="2">Uma2 family endonuclease</fullName>
    </submittedName>
</protein>
<name>A0A917JRB7_9PSEU</name>
<evidence type="ECO:0000313" key="5">
    <source>
        <dbReference type="Proteomes" id="UP001500220"/>
    </source>
</evidence>
<evidence type="ECO:0000259" key="1">
    <source>
        <dbReference type="Pfam" id="PF05685"/>
    </source>
</evidence>